<sequence length="231" mass="25309">MFRQLFQGVSRRLPSRCAVCHAWPAQAVCEDCVAQFAQPVHRCAHCALPLPASMPRCGACITTPPPWDAALAAVGYTYPWSGLVVDFKFQQYPAWAGSLATLLHSAPWVEPALDAADLVLPLPLSRQRLQSRGFNQSLELARRLAPHKLRTDLLLRVKDTPPQSSLPRKERLHSVQGAFAVEPLRVGELRDRRVVLVDDVMTSGASLHAASTALRAAGVAHITVLVFARTE</sequence>
<dbReference type="CDD" id="cd06223">
    <property type="entry name" value="PRTases_typeI"/>
    <property type="match status" value="1"/>
</dbReference>
<evidence type="ECO:0000256" key="1">
    <source>
        <dbReference type="ARBA" id="ARBA00008007"/>
    </source>
</evidence>
<comment type="caution">
    <text evidence="3">The sequence shown here is derived from an EMBL/GenBank/DDBJ whole genome shotgun (WGS) entry which is preliminary data.</text>
</comment>
<evidence type="ECO:0000259" key="2">
    <source>
        <dbReference type="Pfam" id="PF00156"/>
    </source>
</evidence>
<dbReference type="InterPro" id="IPR051910">
    <property type="entry name" value="ComF/GntX_DNA_util-trans"/>
</dbReference>
<dbReference type="Proteomes" id="UP001268089">
    <property type="component" value="Unassembled WGS sequence"/>
</dbReference>
<gene>
    <name evidence="3" type="ORF">J2X15_001137</name>
</gene>
<protein>
    <submittedName>
        <fullName evidence="3">ComF family protein</fullName>
    </submittedName>
</protein>
<comment type="similarity">
    <text evidence="1">Belongs to the ComF/GntX family.</text>
</comment>
<evidence type="ECO:0000313" key="4">
    <source>
        <dbReference type="Proteomes" id="UP001268089"/>
    </source>
</evidence>
<dbReference type="InterPro" id="IPR029057">
    <property type="entry name" value="PRTase-like"/>
</dbReference>
<dbReference type="Pfam" id="PF00156">
    <property type="entry name" value="Pribosyltran"/>
    <property type="match status" value="1"/>
</dbReference>
<reference evidence="3 4" key="1">
    <citation type="submission" date="2023-07" db="EMBL/GenBank/DDBJ databases">
        <title>Sorghum-associated microbial communities from plants grown in Nebraska, USA.</title>
        <authorList>
            <person name="Schachtman D."/>
        </authorList>
    </citation>
    <scope>NUCLEOTIDE SEQUENCE [LARGE SCALE GENOMIC DNA]</scope>
    <source>
        <strain evidence="3 4">BE308</strain>
    </source>
</reference>
<proteinExistence type="inferred from homology"/>
<dbReference type="PANTHER" id="PTHR47505">
    <property type="entry name" value="DNA UTILIZATION PROTEIN YHGH"/>
    <property type="match status" value="1"/>
</dbReference>
<dbReference type="Gene3D" id="3.40.50.2020">
    <property type="match status" value="1"/>
</dbReference>
<dbReference type="PANTHER" id="PTHR47505:SF1">
    <property type="entry name" value="DNA UTILIZATION PROTEIN YHGH"/>
    <property type="match status" value="1"/>
</dbReference>
<accession>A0ABU1ZJY2</accession>
<feature type="domain" description="Phosphoribosyltransferase" evidence="2">
    <location>
        <begin position="139"/>
        <end position="228"/>
    </location>
</feature>
<organism evidence="3 4">
    <name type="scientific">Rhodoferax saidenbachensis</name>
    <dbReference type="NCBI Taxonomy" id="1484693"/>
    <lineage>
        <taxon>Bacteria</taxon>
        <taxon>Pseudomonadati</taxon>
        <taxon>Pseudomonadota</taxon>
        <taxon>Betaproteobacteria</taxon>
        <taxon>Burkholderiales</taxon>
        <taxon>Comamonadaceae</taxon>
        <taxon>Rhodoferax</taxon>
    </lineage>
</organism>
<name>A0ABU1ZJY2_9BURK</name>
<dbReference type="RefSeq" id="WP_310340162.1">
    <property type="nucleotide sequence ID" value="NZ_JAVDXO010000002.1"/>
</dbReference>
<evidence type="ECO:0000313" key="3">
    <source>
        <dbReference type="EMBL" id="MDR7305859.1"/>
    </source>
</evidence>
<dbReference type="EMBL" id="JAVDXO010000002">
    <property type="protein sequence ID" value="MDR7305859.1"/>
    <property type="molecule type" value="Genomic_DNA"/>
</dbReference>
<dbReference type="InterPro" id="IPR000836">
    <property type="entry name" value="PRTase_dom"/>
</dbReference>
<dbReference type="SUPFAM" id="SSF53271">
    <property type="entry name" value="PRTase-like"/>
    <property type="match status" value="1"/>
</dbReference>
<keyword evidence="4" id="KW-1185">Reference proteome</keyword>